<feature type="domain" description="Histidine kinase" evidence="5">
    <location>
        <begin position="318"/>
        <end position="570"/>
    </location>
</feature>
<proteinExistence type="predicted"/>
<dbReference type="AlphaFoldDB" id="A0A918VGY4"/>
<evidence type="ECO:0000259" key="5">
    <source>
        <dbReference type="PROSITE" id="PS50109"/>
    </source>
</evidence>
<organism evidence="6 7">
    <name type="scientific">Arenicella chitinivorans</name>
    <dbReference type="NCBI Taxonomy" id="1329800"/>
    <lineage>
        <taxon>Bacteria</taxon>
        <taxon>Pseudomonadati</taxon>
        <taxon>Pseudomonadota</taxon>
        <taxon>Gammaproteobacteria</taxon>
        <taxon>Arenicellales</taxon>
        <taxon>Arenicellaceae</taxon>
        <taxon>Arenicella</taxon>
    </lineage>
</organism>
<dbReference type="InterPro" id="IPR036890">
    <property type="entry name" value="HATPase_C_sf"/>
</dbReference>
<evidence type="ECO:0000256" key="3">
    <source>
        <dbReference type="ARBA" id="ARBA00022553"/>
    </source>
</evidence>
<dbReference type="PROSITE" id="PS50109">
    <property type="entry name" value="HIS_KIN"/>
    <property type="match status" value="1"/>
</dbReference>
<keyword evidence="3" id="KW-0597">Phosphoprotein</keyword>
<dbReference type="SUPFAM" id="SSF55874">
    <property type="entry name" value="ATPase domain of HSP90 chaperone/DNA topoisomerase II/histidine kinase"/>
    <property type="match status" value="1"/>
</dbReference>
<dbReference type="SMART" id="SM00387">
    <property type="entry name" value="HATPase_c"/>
    <property type="match status" value="1"/>
</dbReference>
<sequence>MRKYILILLVLGVTGIGLTVYFLTQDQKLDQTVYLRTTESIRNLQTLDKNLRLLLNQSRFNSQFDHHRLRDTNYELSAEFDNLRFDALFEEIEGSPQLSQNVTAFERAFTDRNELLEQYISANTDIIQHLLNVNSIAPNLMANSELKLQAGLYESIVQAQAKLLSLTLGSNIVGDLSLKQSDPEQPLALGTQRTFDEYRAAVVGIANLYPAADEWYQKLFSFETGELLNQIESDYAAYHKNAIEGSNTLRNALFAYALLSLTVLVFFAYKIWRNYVSLEQQVSDRTKEIKQAYEDLRESQQQLIQSEKMASLGQMVAGVAHEINTPLGYVTSNAGSLKLNLSELHPLLGKLHALATDFDAQEQNPSAVSEQLTELLDEARELEANELIEESQQLLDDGMFGLSEISKLVQSLKNFSRLDRQSTENIDIHDCLESSLTIASNAIKEHDVTVNREFGSLPTIECAPSKLNQLFLNIITNACQAMRDTHGDLTVRTAVTGPDIRIDFVDQGTGMDEETQKKMFDPFYTTKEIGEGTGMGMSIAYKIIEEHNGRIEVSSELNQGTTVSIFLPAA</sequence>
<dbReference type="CDD" id="cd00082">
    <property type="entry name" value="HisKA"/>
    <property type="match status" value="1"/>
</dbReference>
<comment type="caution">
    <text evidence="6">The sequence shown here is derived from an EMBL/GenBank/DDBJ whole genome shotgun (WGS) entry which is preliminary data.</text>
</comment>
<protein>
    <recommendedName>
        <fullName evidence="2">histidine kinase</fullName>
        <ecNumber evidence="2">2.7.13.3</ecNumber>
    </recommendedName>
</protein>
<reference evidence="6" key="1">
    <citation type="journal article" date="2014" name="Int. J. Syst. Evol. Microbiol.">
        <title>Complete genome sequence of Corynebacterium casei LMG S-19264T (=DSM 44701T), isolated from a smear-ripened cheese.</title>
        <authorList>
            <consortium name="US DOE Joint Genome Institute (JGI-PGF)"/>
            <person name="Walter F."/>
            <person name="Albersmeier A."/>
            <person name="Kalinowski J."/>
            <person name="Ruckert C."/>
        </authorList>
    </citation>
    <scope>NUCLEOTIDE SEQUENCE</scope>
    <source>
        <strain evidence="6">KCTC 12711</strain>
    </source>
</reference>
<dbReference type="RefSeq" id="WP_189397971.1">
    <property type="nucleotide sequence ID" value="NZ_BMXA01000001.1"/>
</dbReference>
<dbReference type="SUPFAM" id="SSF47384">
    <property type="entry name" value="Homodimeric domain of signal transducing histidine kinase"/>
    <property type="match status" value="1"/>
</dbReference>
<dbReference type="InterPro" id="IPR005467">
    <property type="entry name" value="His_kinase_dom"/>
</dbReference>
<dbReference type="EMBL" id="BMXA01000001">
    <property type="protein sequence ID" value="GGZ95964.1"/>
    <property type="molecule type" value="Genomic_DNA"/>
</dbReference>
<evidence type="ECO:0000256" key="1">
    <source>
        <dbReference type="ARBA" id="ARBA00000085"/>
    </source>
</evidence>
<dbReference type="GO" id="GO:0000155">
    <property type="term" value="F:phosphorelay sensor kinase activity"/>
    <property type="evidence" value="ECO:0007669"/>
    <property type="project" value="InterPro"/>
</dbReference>
<dbReference type="InterPro" id="IPR036097">
    <property type="entry name" value="HisK_dim/P_sf"/>
</dbReference>
<name>A0A918VGY4_9GAMM</name>
<evidence type="ECO:0000313" key="7">
    <source>
        <dbReference type="Proteomes" id="UP000614811"/>
    </source>
</evidence>
<dbReference type="InterPro" id="IPR004358">
    <property type="entry name" value="Sig_transdc_His_kin-like_C"/>
</dbReference>
<dbReference type="EC" id="2.7.13.3" evidence="2"/>
<reference evidence="6" key="2">
    <citation type="submission" date="2020-09" db="EMBL/GenBank/DDBJ databases">
        <authorList>
            <person name="Sun Q."/>
            <person name="Kim S."/>
        </authorList>
    </citation>
    <scope>NUCLEOTIDE SEQUENCE</scope>
    <source>
        <strain evidence="6">KCTC 12711</strain>
    </source>
</reference>
<dbReference type="InterPro" id="IPR003594">
    <property type="entry name" value="HATPase_dom"/>
</dbReference>
<evidence type="ECO:0000256" key="4">
    <source>
        <dbReference type="SAM" id="Phobius"/>
    </source>
</evidence>
<dbReference type="Gene3D" id="1.10.287.130">
    <property type="match status" value="1"/>
</dbReference>
<keyword evidence="7" id="KW-1185">Reference proteome</keyword>
<accession>A0A918VGY4</accession>
<dbReference type="PANTHER" id="PTHR43065:SF50">
    <property type="entry name" value="HISTIDINE KINASE"/>
    <property type="match status" value="1"/>
</dbReference>
<feature type="transmembrane region" description="Helical" evidence="4">
    <location>
        <begin position="6"/>
        <end position="24"/>
    </location>
</feature>
<dbReference type="PRINTS" id="PR00344">
    <property type="entry name" value="BCTRLSENSOR"/>
</dbReference>
<dbReference type="PANTHER" id="PTHR43065">
    <property type="entry name" value="SENSOR HISTIDINE KINASE"/>
    <property type="match status" value="1"/>
</dbReference>
<gene>
    <name evidence="6" type="ORF">GCM10008090_00180</name>
</gene>
<dbReference type="Gene3D" id="3.30.565.10">
    <property type="entry name" value="Histidine kinase-like ATPase, C-terminal domain"/>
    <property type="match status" value="1"/>
</dbReference>
<keyword evidence="4" id="KW-0472">Membrane</keyword>
<evidence type="ECO:0000313" key="6">
    <source>
        <dbReference type="EMBL" id="GGZ95964.1"/>
    </source>
</evidence>
<keyword evidence="4" id="KW-0812">Transmembrane</keyword>
<dbReference type="Pfam" id="PF02518">
    <property type="entry name" value="HATPase_c"/>
    <property type="match status" value="1"/>
</dbReference>
<keyword evidence="4" id="KW-1133">Transmembrane helix</keyword>
<dbReference type="InterPro" id="IPR003661">
    <property type="entry name" value="HisK_dim/P_dom"/>
</dbReference>
<comment type="catalytic activity">
    <reaction evidence="1">
        <text>ATP + protein L-histidine = ADP + protein N-phospho-L-histidine.</text>
        <dbReference type="EC" id="2.7.13.3"/>
    </reaction>
</comment>
<feature type="transmembrane region" description="Helical" evidence="4">
    <location>
        <begin position="253"/>
        <end position="272"/>
    </location>
</feature>
<dbReference type="Proteomes" id="UP000614811">
    <property type="component" value="Unassembled WGS sequence"/>
</dbReference>
<evidence type="ECO:0000256" key="2">
    <source>
        <dbReference type="ARBA" id="ARBA00012438"/>
    </source>
</evidence>